<reference evidence="1 2" key="1">
    <citation type="submission" date="2016-10" db="EMBL/GenBank/DDBJ databases">
        <authorList>
            <person name="de Groot N.N."/>
        </authorList>
    </citation>
    <scope>NUCLEOTIDE SEQUENCE [LARGE SCALE GENOMIC DNA]</scope>
    <source>
        <strain evidence="1 2">LMG 2247</strain>
    </source>
</reference>
<organism evidence="1 2">
    <name type="scientific">Paraburkholderia phenazinium</name>
    <dbReference type="NCBI Taxonomy" id="60549"/>
    <lineage>
        <taxon>Bacteria</taxon>
        <taxon>Pseudomonadati</taxon>
        <taxon>Pseudomonadota</taxon>
        <taxon>Betaproteobacteria</taxon>
        <taxon>Burkholderiales</taxon>
        <taxon>Burkholderiaceae</taxon>
        <taxon>Paraburkholderia</taxon>
    </lineage>
</organism>
<evidence type="ECO:0000313" key="1">
    <source>
        <dbReference type="EMBL" id="SDH82727.1"/>
    </source>
</evidence>
<name>A0A1G8FKU0_9BURK</name>
<proteinExistence type="predicted"/>
<gene>
    <name evidence="1" type="ORF">SAMN05216466_113227</name>
</gene>
<dbReference type="AlphaFoldDB" id="A0A1G8FKU0"/>
<protein>
    <submittedName>
        <fullName evidence="1">Uncharacterized protein</fullName>
    </submittedName>
</protein>
<evidence type="ECO:0000313" key="2">
    <source>
        <dbReference type="Proteomes" id="UP000199706"/>
    </source>
</evidence>
<dbReference type="OrthoDB" id="9996525at2"/>
<dbReference type="Proteomes" id="UP000199706">
    <property type="component" value="Unassembled WGS sequence"/>
</dbReference>
<accession>A0A1G8FKU0</accession>
<sequence length="78" mass="8612">MDKLPANVVLLDTRRREQKSPATLAKAGRGFLFVNILDDGKVNYDVSDMATVDMPAMVMACLIMCMKFVMQIDEAGSL</sequence>
<dbReference type="RefSeq" id="WP_090688472.1">
    <property type="nucleotide sequence ID" value="NZ_CADERL010000013.1"/>
</dbReference>
<dbReference type="EMBL" id="FNCJ01000013">
    <property type="protein sequence ID" value="SDH82727.1"/>
    <property type="molecule type" value="Genomic_DNA"/>
</dbReference>